<evidence type="ECO:0008006" key="4">
    <source>
        <dbReference type="Google" id="ProtNLM"/>
    </source>
</evidence>
<dbReference type="PROSITE" id="PS51257">
    <property type="entry name" value="PROKAR_LIPOPROTEIN"/>
    <property type="match status" value="1"/>
</dbReference>
<name>A0ABY5DSJ1_9ACTN</name>
<evidence type="ECO:0000256" key="1">
    <source>
        <dbReference type="SAM" id="SignalP"/>
    </source>
</evidence>
<sequence length="118" mass="12150">MRYPRTLATLTVVPLTFLAACGGGGNSDSDQITKIIKNGGKDPTTICDHLDATLVKQLGGAAGCKKAAKAADNGDKKVDVKDVTVKGDTATAKIKGASGDQTISFVKKAGNWVVTETK</sequence>
<dbReference type="Proteomes" id="UP001056035">
    <property type="component" value="Chromosome"/>
</dbReference>
<protein>
    <recommendedName>
        <fullName evidence="4">DUF4878 domain-containing protein</fullName>
    </recommendedName>
</protein>
<keyword evidence="3" id="KW-1185">Reference proteome</keyword>
<accession>A0ABY5DSJ1</accession>
<dbReference type="RefSeq" id="WP_254570259.1">
    <property type="nucleotide sequence ID" value="NZ_CP098502.1"/>
</dbReference>
<reference evidence="2 3" key="1">
    <citation type="submission" date="2022-06" db="EMBL/GenBank/DDBJ databases">
        <title>Paraconexibacter antarcticus.</title>
        <authorList>
            <person name="Kim C.S."/>
        </authorList>
    </citation>
    <scope>NUCLEOTIDE SEQUENCE [LARGE SCALE GENOMIC DNA]</scope>
    <source>
        <strain evidence="2 3">02-257</strain>
    </source>
</reference>
<gene>
    <name evidence="2" type="ORF">NBH00_19570</name>
</gene>
<evidence type="ECO:0000313" key="3">
    <source>
        <dbReference type="Proteomes" id="UP001056035"/>
    </source>
</evidence>
<keyword evidence="1" id="KW-0732">Signal</keyword>
<organism evidence="2 3">
    <name type="scientific">Paraconexibacter antarcticus</name>
    <dbReference type="NCBI Taxonomy" id="2949664"/>
    <lineage>
        <taxon>Bacteria</taxon>
        <taxon>Bacillati</taxon>
        <taxon>Actinomycetota</taxon>
        <taxon>Thermoleophilia</taxon>
        <taxon>Solirubrobacterales</taxon>
        <taxon>Paraconexibacteraceae</taxon>
        <taxon>Paraconexibacter</taxon>
    </lineage>
</organism>
<dbReference type="EMBL" id="CP098502">
    <property type="protein sequence ID" value="UTI63534.1"/>
    <property type="molecule type" value="Genomic_DNA"/>
</dbReference>
<evidence type="ECO:0000313" key="2">
    <source>
        <dbReference type="EMBL" id="UTI63534.1"/>
    </source>
</evidence>
<proteinExistence type="predicted"/>
<feature type="signal peptide" evidence="1">
    <location>
        <begin position="1"/>
        <end position="19"/>
    </location>
</feature>
<feature type="chain" id="PRO_5045386074" description="DUF4878 domain-containing protein" evidence="1">
    <location>
        <begin position="20"/>
        <end position="118"/>
    </location>
</feature>